<dbReference type="Gene3D" id="1.10.443.10">
    <property type="entry name" value="Intergrase catalytic core"/>
    <property type="match status" value="1"/>
</dbReference>
<evidence type="ECO:0000256" key="1">
    <source>
        <dbReference type="ARBA" id="ARBA00023172"/>
    </source>
</evidence>
<dbReference type="Proteomes" id="UP000603227">
    <property type="component" value="Unassembled WGS sequence"/>
</dbReference>
<dbReference type="PROSITE" id="PS51898">
    <property type="entry name" value="TYR_RECOMBINASE"/>
    <property type="match status" value="1"/>
</dbReference>
<dbReference type="CDD" id="cd00397">
    <property type="entry name" value="DNA_BRE_C"/>
    <property type="match status" value="1"/>
</dbReference>
<proteinExistence type="predicted"/>
<protein>
    <recommendedName>
        <fullName evidence="2">Tyr recombinase domain-containing protein</fullName>
    </recommendedName>
</protein>
<dbReference type="GO" id="GO:0015074">
    <property type="term" value="P:DNA integration"/>
    <property type="evidence" value="ECO:0007669"/>
    <property type="project" value="InterPro"/>
</dbReference>
<reference evidence="3" key="2">
    <citation type="submission" date="2020-09" db="EMBL/GenBank/DDBJ databases">
        <authorList>
            <person name="Sun Q."/>
            <person name="Zhou Y."/>
        </authorList>
    </citation>
    <scope>NUCLEOTIDE SEQUENCE</scope>
    <source>
        <strain evidence="3">CGMCC 4.7403</strain>
    </source>
</reference>
<dbReference type="GO" id="GO:0003677">
    <property type="term" value="F:DNA binding"/>
    <property type="evidence" value="ECO:0007669"/>
    <property type="project" value="InterPro"/>
</dbReference>
<dbReference type="AlphaFoldDB" id="A0A919DDA6"/>
<evidence type="ECO:0000313" key="4">
    <source>
        <dbReference type="Proteomes" id="UP000603227"/>
    </source>
</evidence>
<dbReference type="InterPro" id="IPR002104">
    <property type="entry name" value="Integrase_catalytic"/>
</dbReference>
<sequence>MTTALSVVRPVPEEGLTAELMAAVTDDFRKLMSFDAEVRVLVFPGDHPLLGAPECPVEGCDKQVFHADSTQGLCAGCAVRHRRSGQSFEEFVATAKRLWRCIGISNCRVPGCARPWKTSRKPLCTAHYYQQQNVHRLPVEEFIHHPDVRPLPGFGPCEVASCLRDRDGQRNRYCTTHAQRRAYELRKGSTLDEETWRLTTPVIAKASEVSLRGLSDRIVAEVLYGLQERLAAGIQQQVYQLRPFCDLVRARQIGSLTELDVSALSRNNRRQAKGLLKHVSRFRMSPETERHKDTWDGAAFGLKGKFHFEEISQPWLRKATQDWAIENIPLRRGAKPQGAIQRQINSIARLSKSLRLNRDDDGMDLTALGRDDIMAFLNRLHYLEEQGEITAGRRSEDARDVRRLLTRMRTLGLTRPGQPLHGLPHDFILREEDVPDDPEDTEAGRDLPVEVMRVLCNHLDDLDTGGTQSRIAVELLIDTGRRPSEICNLDYECLDRDSDGKPVLVYDNHKALRNGRRLPIPEATAALILTQQERARERFPDTPLRKLKLFPSVIANPDGTKAATVNWVTDRHRAWVNSLPAILVPTVIEVEGERVTKMLPFDKDRIFPYAYRHTYAQRHADAGIEPDVLRVLMDHRQLATTQRYYRVGQERRREAIDRVTTMQFDRHGNRVWRTAKALLDSEHARRAVGEVAVPYGVCSEPSNVAAGGHDCPVRFRCVGCGHFRTDISYLPDLEAYLADLLRNRERLAAFAHADGWAKDEAMPSDEEISRVRRLVRRLKEDLDDLTDDDRMKIQEAVTLVRRSRQVVSLGMPRIRQLLPDILPERTA</sequence>
<gene>
    <name evidence="3" type="ORF">GCM10017771_52530</name>
</gene>
<dbReference type="InterPro" id="IPR011010">
    <property type="entry name" value="DNA_brk_join_enz"/>
</dbReference>
<accession>A0A919DDA6</accession>
<evidence type="ECO:0000259" key="2">
    <source>
        <dbReference type="PROSITE" id="PS51898"/>
    </source>
</evidence>
<organism evidence="3 4">
    <name type="scientific">Streptomyces capitiformicae</name>
    <dbReference type="NCBI Taxonomy" id="2014920"/>
    <lineage>
        <taxon>Bacteria</taxon>
        <taxon>Bacillati</taxon>
        <taxon>Actinomycetota</taxon>
        <taxon>Actinomycetes</taxon>
        <taxon>Kitasatosporales</taxon>
        <taxon>Streptomycetaceae</taxon>
        <taxon>Streptomyces</taxon>
    </lineage>
</organism>
<comment type="caution">
    <text evidence="3">The sequence shown here is derived from an EMBL/GenBank/DDBJ whole genome shotgun (WGS) entry which is preliminary data.</text>
</comment>
<dbReference type="Pfam" id="PF00589">
    <property type="entry name" value="Phage_integrase"/>
    <property type="match status" value="1"/>
</dbReference>
<keyword evidence="1" id="KW-0233">DNA recombination</keyword>
<keyword evidence="4" id="KW-1185">Reference proteome</keyword>
<dbReference type="RefSeq" id="WP_189784907.1">
    <property type="nucleotide sequence ID" value="NZ_BNAT01000019.1"/>
</dbReference>
<evidence type="ECO:0000313" key="3">
    <source>
        <dbReference type="EMBL" id="GHE34757.1"/>
    </source>
</evidence>
<dbReference type="EMBL" id="BNAT01000019">
    <property type="protein sequence ID" value="GHE34757.1"/>
    <property type="molecule type" value="Genomic_DNA"/>
</dbReference>
<dbReference type="InterPro" id="IPR013762">
    <property type="entry name" value="Integrase-like_cat_sf"/>
</dbReference>
<reference evidence="3" key="1">
    <citation type="journal article" date="2014" name="Int. J. Syst. Evol. Microbiol.">
        <title>Complete genome sequence of Corynebacterium casei LMG S-19264T (=DSM 44701T), isolated from a smear-ripened cheese.</title>
        <authorList>
            <consortium name="US DOE Joint Genome Institute (JGI-PGF)"/>
            <person name="Walter F."/>
            <person name="Albersmeier A."/>
            <person name="Kalinowski J."/>
            <person name="Ruckert C."/>
        </authorList>
    </citation>
    <scope>NUCLEOTIDE SEQUENCE</scope>
    <source>
        <strain evidence="3">CGMCC 4.7403</strain>
    </source>
</reference>
<dbReference type="SUPFAM" id="SSF56349">
    <property type="entry name" value="DNA breaking-rejoining enzymes"/>
    <property type="match status" value="1"/>
</dbReference>
<name>A0A919DDA6_9ACTN</name>
<dbReference type="GO" id="GO:0006310">
    <property type="term" value="P:DNA recombination"/>
    <property type="evidence" value="ECO:0007669"/>
    <property type="project" value="UniProtKB-KW"/>
</dbReference>
<feature type="domain" description="Tyr recombinase" evidence="2">
    <location>
        <begin position="442"/>
        <end position="657"/>
    </location>
</feature>